<dbReference type="EMBL" id="FXXQ01000025">
    <property type="protein sequence ID" value="SMX25727.1"/>
    <property type="molecule type" value="Genomic_DNA"/>
</dbReference>
<feature type="domain" description="Hydantoinase B/oxoprolinase" evidence="1">
    <location>
        <begin position="6"/>
        <end position="529"/>
    </location>
</feature>
<dbReference type="Proteomes" id="UP000201838">
    <property type="component" value="Unassembled WGS sequence"/>
</dbReference>
<dbReference type="EC" id="6.4.1.8" evidence="2"/>
<dbReference type="PANTHER" id="PTHR11365:SF23">
    <property type="entry name" value="HYPOTHETICAL 5-OXOPROLINASE (EUROFUNG)-RELATED"/>
    <property type="match status" value="1"/>
</dbReference>
<dbReference type="OrthoDB" id="9761586at2"/>
<dbReference type="GO" id="GO:0005829">
    <property type="term" value="C:cytosol"/>
    <property type="evidence" value="ECO:0007669"/>
    <property type="project" value="TreeGrafter"/>
</dbReference>
<evidence type="ECO:0000259" key="1">
    <source>
        <dbReference type="Pfam" id="PF02538"/>
    </source>
</evidence>
<evidence type="ECO:0000313" key="2">
    <source>
        <dbReference type="EMBL" id="SMX25727.1"/>
    </source>
</evidence>
<reference evidence="2 3" key="1">
    <citation type="submission" date="2017-05" db="EMBL/GenBank/DDBJ databases">
        <authorList>
            <person name="Song R."/>
            <person name="Chenine A.L."/>
            <person name="Ruprecht R.M."/>
        </authorList>
    </citation>
    <scope>NUCLEOTIDE SEQUENCE [LARGE SCALE GENOMIC DNA]</scope>
    <source>
        <strain evidence="2 3">CECT 8489</strain>
    </source>
</reference>
<keyword evidence="3" id="KW-1185">Reference proteome</keyword>
<dbReference type="PANTHER" id="PTHR11365">
    <property type="entry name" value="5-OXOPROLINASE RELATED"/>
    <property type="match status" value="1"/>
</dbReference>
<dbReference type="InterPro" id="IPR003692">
    <property type="entry name" value="Hydantoinase_B"/>
</dbReference>
<dbReference type="GO" id="GO:0016874">
    <property type="term" value="F:ligase activity"/>
    <property type="evidence" value="ECO:0007669"/>
    <property type="project" value="UniProtKB-KW"/>
</dbReference>
<dbReference type="RefSeq" id="WP_093975907.1">
    <property type="nucleotide sequence ID" value="NZ_FXXQ01000025.1"/>
</dbReference>
<organism evidence="2 3">
    <name type="scientific">Boseongicola aestuarii</name>
    <dbReference type="NCBI Taxonomy" id="1470561"/>
    <lineage>
        <taxon>Bacteria</taxon>
        <taxon>Pseudomonadati</taxon>
        <taxon>Pseudomonadota</taxon>
        <taxon>Alphaproteobacteria</taxon>
        <taxon>Rhodobacterales</taxon>
        <taxon>Paracoccaceae</taxon>
        <taxon>Boseongicola</taxon>
    </lineage>
</organism>
<accession>A0A238J548</accession>
<name>A0A238J548_9RHOB</name>
<dbReference type="GO" id="GO:0006749">
    <property type="term" value="P:glutathione metabolic process"/>
    <property type="evidence" value="ECO:0007669"/>
    <property type="project" value="TreeGrafter"/>
</dbReference>
<proteinExistence type="predicted"/>
<evidence type="ECO:0000313" key="3">
    <source>
        <dbReference type="Proteomes" id="UP000201838"/>
    </source>
</evidence>
<dbReference type="Pfam" id="PF02538">
    <property type="entry name" value="Hydantoinase_B"/>
    <property type="match status" value="1"/>
</dbReference>
<sequence>MSDTIDAITLAVLAGRMEQIADEMDATLFRAAFNPIIAEAHDASHGLYHSETGDTLVQGKSGLPIFVGVMSFAVKAVIDKAAEAGDLADGDTYIFNDAHMGGTHLSDMRLVRPYFRDGELFCYLASVGHWHDVGGAVPGNYNPSATEAFQEAFILPPVKLIRAGDVQQDIIDILMRNTRLPQSAMGDLNGQLGALDLGSKRLDELLDEYGPVTVKAALDALGDRAETLMRGELAELPDGRWEAVDHLDNDGITDVALPIRVALEIEGDRMVLDFEGTAPKTAGPVNIALPTAVATAYVAIKHIFPDLPANAGVMRPVEVRVPEGSLLSAEFPAPVGGYTETILRMIDVIFSAASQAAPDRVVANAYGTINALSIAGKRANGQPWVMFSFYGGGHGGSIESDGLNHGNAPISTATIPPMEILEAAYPVMFREWALRPDSAGAGAHRGGLGAIYEIEVLEETAEAFLFGERGRFPPNGVVGGGGGAMNTFRYEQSDGWHEPPLASKMLGIKLEKGQAVRLETPGGGGYGNPQDRSASAIARDVALGYVTPDAATELYGSAWTGAAQ</sequence>
<protein>
    <submittedName>
        <fullName evidence="2">Acetophenone carboxylase delta subunit</fullName>
        <ecNumber evidence="2">6.4.1.8</ecNumber>
    </submittedName>
</protein>
<dbReference type="GO" id="GO:0017168">
    <property type="term" value="F:5-oxoprolinase (ATP-hydrolyzing) activity"/>
    <property type="evidence" value="ECO:0007669"/>
    <property type="project" value="TreeGrafter"/>
</dbReference>
<dbReference type="InterPro" id="IPR045079">
    <property type="entry name" value="Oxoprolinase-like"/>
</dbReference>
<dbReference type="AlphaFoldDB" id="A0A238J548"/>
<keyword evidence="2" id="KW-0436">Ligase</keyword>
<gene>
    <name evidence="2" type="primary">apc4_3</name>
    <name evidence="2" type="ORF">BOA8489_03871</name>
</gene>